<feature type="region of interest" description="Disordered" evidence="1">
    <location>
        <begin position="773"/>
        <end position="822"/>
    </location>
</feature>
<feature type="region of interest" description="Disordered" evidence="1">
    <location>
        <begin position="132"/>
        <end position="155"/>
    </location>
</feature>
<evidence type="ECO:0000256" key="1">
    <source>
        <dbReference type="SAM" id="MobiDB-lite"/>
    </source>
</evidence>
<dbReference type="EMBL" id="JAGRRH010000059">
    <property type="protein sequence ID" value="KAG7338315.1"/>
    <property type="molecule type" value="Genomic_DNA"/>
</dbReference>
<evidence type="ECO:0000313" key="2">
    <source>
        <dbReference type="EMBL" id="KAG7338315.1"/>
    </source>
</evidence>
<feature type="compositionally biased region" description="Basic and acidic residues" evidence="1">
    <location>
        <begin position="24"/>
        <end position="35"/>
    </location>
</feature>
<feature type="compositionally biased region" description="Basic and acidic residues" evidence="1">
    <location>
        <begin position="132"/>
        <end position="146"/>
    </location>
</feature>
<feature type="region of interest" description="Disordered" evidence="1">
    <location>
        <begin position="585"/>
        <end position="627"/>
    </location>
</feature>
<feature type="compositionally biased region" description="Basic and acidic residues" evidence="1">
    <location>
        <begin position="841"/>
        <end position="862"/>
    </location>
</feature>
<feature type="compositionally biased region" description="Low complexity" evidence="1">
    <location>
        <begin position="596"/>
        <end position="609"/>
    </location>
</feature>
<feature type="region of interest" description="Disordered" evidence="1">
    <location>
        <begin position="1"/>
        <end position="35"/>
    </location>
</feature>
<accession>A0A9K3PZW6</accession>
<gene>
    <name evidence="2" type="ORF">IV203_004713</name>
    <name evidence="3" type="ORF">IV203_028638</name>
</gene>
<protein>
    <recommendedName>
        <fullName evidence="5">J domain-containing protein</fullName>
    </recommendedName>
</protein>
<dbReference type="AlphaFoldDB" id="A0A9K3PZW6"/>
<dbReference type="OrthoDB" id="47455at2759"/>
<feature type="compositionally biased region" description="Low complexity" evidence="1">
    <location>
        <begin position="618"/>
        <end position="627"/>
    </location>
</feature>
<feature type="compositionally biased region" description="Polar residues" evidence="1">
    <location>
        <begin position="867"/>
        <end position="882"/>
    </location>
</feature>
<name>A0A9K3PZW6_9STRA</name>
<dbReference type="InterPro" id="IPR001623">
    <property type="entry name" value="DnaJ_domain"/>
</dbReference>
<reference evidence="3" key="1">
    <citation type="journal article" date="2021" name="Sci. Rep.">
        <title>Diploid genomic architecture of Nitzschia inconspicua, an elite biomass production diatom.</title>
        <authorList>
            <person name="Oliver A."/>
            <person name="Podell S."/>
            <person name="Pinowska A."/>
            <person name="Traller J.C."/>
            <person name="Smith S.R."/>
            <person name="McClure R."/>
            <person name="Beliaev A."/>
            <person name="Bohutskyi P."/>
            <person name="Hill E.A."/>
            <person name="Rabines A."/>
            <person name="Zheng H."/>
            <person name="Allen L.Z."/>
            <person name="Kuo A."/>
            <person name="Grigoriev I.V."/>
            <person name="Allen A.E."/>
            <person name="Hazlebeck D."/>
            <person name="Allen E.E."/>
        </authorList>
    </citation>
    <scope>NUCLEOTIDE SEQUENCE</scope>
    <source>
        <strain evidence="3">Hildebrandi</strain>
    </source>
</reference>
<feature type="compositionally biased region" description="Low complexity" evidence="1">
    <location>
        <begin position="883"/>
        <end position="930"/>
    </location>
</feature>
<feature type="compositionally biased region" description="Low complexity" evidence="1">
    <location>
        <begin position="236"/>
        <end position="265"/>
    </location>
</feature>
<feature type="region of interest" description="Disordered" evidence="1">
    <location>
        <begin position="841"/>
        <end position="938"/>
    </location>
</feature>
<keyword evidence="4" id="KW-1185">Reference proteome</keyword>
<proteinExistence type="predicted"/>
<evidence type="ECO:0000313" key="3">
    <source>
        <dbReference type="EMBL" id="KAG7365968.1"/>
    </source>
</evidence>
<feature type="region of interest" description="Disordered" evidence="1">
    <location>
        <begin position="78"/>
        <end position="109"/>
    </location>
</feature>
<feature type="compositionally biased region" description="Basic and acidic residues" evidence="1">
    <location>
        <begin position="787"/>
        <end position="815"/>
    </location>
</feature>
<evidence type="ECO:0000313" key="4">
    <source>
        <dbReference type="Proteomes" id="UP000693970"/>
    </source>
</evidence>
<reference evidence="3" key="2">
    <citation type="submission" date="2021-04" db="EMBL/GenBank/DDBJ databases">
        <authorList>
            <person name="Podell S."/>
        </authorList>
    </citation>
    <scope>NUCLEOTIDE SEQUENCE</scope>
    <source>
        <strain evidence="3">Hildebrandi</strain>
    </source>
</reference>
<dbReference type="EMBL" id="JAGRRH010000007">
    <property type="protein sequence ID" value="KAG7365968.1"/>
    <property type="molecule type" value="Genomic_DNA"/>
</dbReference>
<dbReference type="CDD" id="cd06257">
    <property type="entry name" value="DnaJ"/>
    <property type="match status" value="1"/>
</dbReference>
<dbReference type="Proteomes" id="UP000693970">
    <property type="component" value="Unassembled WGS sequence"/>
</dbReference>
<sequence length="1082" mass="120877">MPEDFGGGESTVTSKDHHHSSTRSSKESSKDDRPIDNVALAALLRESALFVEEGKFDPILYQALQDFRLYYKQKYPKDVKRSGSADKVKRKSKKKSISSGNISSDETSAAAVLKDTTAATSATIPSENDAIEEQHDHTQDDHHHSESTSVAAAAAAAVVTELEETATVTTNNSECVAENFVDEPTKSVEPIEPIEEEEPLAVAATKLVEQLSQDPVETAIPIDTAVPIVPAPEQQPTPVTTVSVPPPAAATTSSSSSYPQFQDSSYSHTAASSHNAATKFHLGQAVFGKFVPKVANNLKQAAFNATSKKNAQRAREELGIFSNDLSRQAEASARRKAPSDDYRSSNGDYYDDWCEEHFCKGCSCKSRKYSDTTTRDVGDDTTTDQTNVTTTTTATAAAATAAATTATISGHIRTDSVVSETTQHHQPHYAPAASVDGNFPAVASTKTFDSTEGVRTASIAQTQTNTKTAAATAAKPYVGTSSFQRPTNPDSNLVVHGWIEQHRRSKMRHVWKQVLASLVKGKKPGEQTTLWIQREIFNPLNARKELEVLERIPIRCNGAPADAMMWAQILRKYQWIARGIIPEEEVEEKKETSPVHSPESQHSEQQQGHAQHHPNQPSASASVSTNTSAMSISELRAICHGAGINTAGMERIQLIHAAEEVKKRGTPPSTETVPQDEPSVDPQTAPFDEQEAPPPKPSPTSEASVSSSQSTIPIKLSIKELRAICHGAGINTMGMERQELETAAENVRKRGTYFDPPQGMHVPTDAEIRIQQEEHKRQEAARAQQEQLRRQQEHEAAVRRQQEEEARKKAAEEQMRLQQEAQARYQQQQAAWARQRQEEEQRRRQAEQQAAEEQRRREEAYRKQQQWAKPSTGQHPQQNLSWNQQHPQQGYPYPQQQQQQQQYPHHQQQHRQPQYPQQQQQRPQQNNQQQHENHHHSAASEKYAAMANQTGDDGQAVITRIKHDILIHWALQPPQLQMLRPIDTLITTIHKVFPPALGVSGHEYFQKWEPITQAEIVGASGLPEDEKLKKSVRKLRFFLHPDKLPHDLSKEQKFMTKMLWDVTSDAWEEFQKHKEDLDWVKS</sequence>
<comment type="caution">
    <text evidence="3">The sequence shown here is derived from an EMBL/GenBank/DDBJ whole genome shotgun (WGS) entry which is preliminary data.</text>
</comment>
<feature type="region of interest" description="Disordered" evidence="1">
    <location>
        <begin position="233"/>
        <end position="265"/>
    </location>
</feature>
<feature type="compositionally biased region" description="Basic and acidic residues" evidence="1">
    <location>
        <begin position="78"/>
        <end position="87"/>
    </location>
</feature>
<feature type="compositionally biased region" description="Low complexity" evidence="1">
    <location>
        <begin position="699"/>
        <end position="710"/>
    </location>
</feature>
<feature type="region of interest" description="Disordered" evidence="1">
    <location>
        <begin position="660"/>
        <end position="711"/>
    </location>
</feature>
<organism evidence="3 4">
    <name type="scientific">Nitzschia inconspicua</name>
    <dbReference type="NCBI Taxonomy" id="303405"/>
    <lineage>
        <taxon>Eukaryota</taxon>
        <taxon>Sar</taxon>
        <taxon>Stramenopiles</taxon>
        <taxon>Ochrophyta</taxon>
        <taxon>Bacillariophyta</taxon>
        <taxon>Bacillariophyceae</taxon>
        <taxon>Bacillariophycidae</taxon>
        <taxon>Bacillariales</taxon>
        <taxon>Bacillariaceae</taxon>
        <taxon>Nitzschia</taxon>
    </lineage>
</organism>
<evidence type="ECO:0008006" key="5">
    <source>
        <dbReference type="Google" id="ProtNLM"/>
    </source>
</evidence>